<dbReference type="SUPFAM" id="SSF56349">
    <property type="entry name" value="DNA breaking-rejoining enzymes"/>
    <property type="match status" value="1"/>
</dbReference>
<dbReference type="AlphaFoldDB" id="A0A5E7SZ24"/>
<sequence>MLEISRKLITYACPLSGKETTHYILIAESGRKRVLLSHANLYLRAVTAQSEDTSNRYSHLIAKFYRYLSTTAKYEGVELYQYHALVDNDDLKNWQVHRAIKRQAKQSLKPSTATIIDEGKLVYGFFYWLDSEGYSSCLNFKLKTWQPNFKNNDLLSYIKREARVALDGKGIKALDREWRQKQSYSLITNQEIRDFVGGFHDPVYVAMFMLALGTAMRPMDLCDFPYAGNGFNRHIQPHDNMTFDDETVEYRIYFSKGKKHRTIRIHQGDLKALADNYTNTLYPPRAELYAKKYGKPCPPSILFLNAAGEPVTPRMVATRSTAAKVRAISNGSKMRSDVCFYDSRHWWPTMFLIKRFGPGLLGELSEVKDLAAMQVLKAQMGHAHLHTTYDHYVDVARVLLLAHEGYVNELYINADQTVSEFLSAPVFKN</sequence>
<dbReference type="GO" id="GO:0006310">
    <property type="term" value="P:DNA recombination"/>
    <property type="evidence" value="ECO:0007669"/>
    <property type="project" value="UniProtKB-KW"/>
</dbReference>
<dbReference type="GO" id="GO:0015074">
    <property type="term" value="P:DNA integration"/>
    <property type="evidence" value="ECO:0007669"/>
    <property type="project" value="InterPro"/>
</dbReference>
<dbReference type="GO" id="GO:0003677">
    <property type="term" value="F:DNA binding"/>
    <property type="evidence" value="ECO:0007669"/>
    <property type="project" value="InterPro"/>
</dbReference>
<evidence type="ECO:0000313" key="3">
    <source>
        <dbReference type="Proteomes" id="UP000412311"/>
    </source>
</evidence>
<dbReference type="Gene3D" id="1.10.443.10">
    <property type="entry name" value="Intergrase catalytic core"/>
    <property type="match status" value="1"/>
</dbReference>
<protein>
    <recommendedName>
        <fullName evidence="4">Site-specific integrase</fullName>
    </recommendedName>
</protein>
<keyword evidence="1" id="KW-0233">DNA recombination</keyword>
<dbReference type="InterPro" id="IPR013762">
    <property type="entry name" value="Integrase-like_cat_sf"/>
</dbReference>
<evidence type="ECO:0000256" key="1">
    <source>
        <dbReference type="ARBA" id="ARBA00023172"/>
    </source>
</evidence>
<dbReference type="Proteomes" id="UP000412311">
    <property type="component" value="Unassembled WGS sequence"/>
</dbReference>
<evidence type="ECO:0000313" key="2">
    <source>
        <dbReference type="EMBL" id="VVP91726.1"/>
    </source>
</evidence>
<gene>
    <name evidence="2" type="ORF">PS925_01456</name>
</gene>
<name>A0A5E7SZ24_PSEFL</name>
<organism evidence="2 3">
    <name type="scientific">Pseudomonas fluorescens</name>
    <dbReference type="NCBI Taxonomy" id="294"/>
    <lineage>
        <taxon>Bacteria</taxon>
        <taxon>Pseudomonadati</taxon>
        <taxon>Pseudomonadota</taxon>
        <taxon>Gammaproteobacteria</taxon>
        <taxon>Pseudomonadales</taxon>
        <taxon>Pseudomonadaceae</taxon>
        <taxon>Pseudomonas</taxon>
    </lineage>
</organism>
<dbReference type="EMBL" id="CABVJG010000003">
    <property type="protein sequence ID" value="VVP91726.1"/>
    <property type="molecule type" value="Genomic_DNA"/>
</dbReference>
<proteinExistence type="predicted"/>
<accession>A0A5E7SZ24</accession>
<dbReference type="RefSeq" id="WP_150793128.1">
    <property type="nucleotide sequence ID" value="NZ_CABVJG010000003.1"/>
</dbReference>
<evidence type="ECO:0008006" key="4">
    <source>
        <dbReference type="Google" id="ProtNLM"/>
    </source>
</evidence>
<reference evidence="2 3" key="1">
    <citation type="submission" date="2019-09" db="EMBL/GenBank/DDBJ databases">
        <authorList>
            <person name="Chandra G."/>
            <person name="Truman W A."/>
        </authorList>
    </citation>
    <scope>NUCLEOTIDE SEQUENCE [LARGE SCALE GENOMIC DNA]</scope>
    <source>
        <strain evidence="2">PS925</strain>
    </source>
</reference>
<dbReference type="InterPro" id="IPR011010">
    <property type="entry name" value="DNA_brk_join_enz"/>
</dbReference>